<evidence type="ECO:0000313" key="6">
    <source>
        <dbReference type="Proteomes" id="UP000282007"/>
    </source>
</evidence>
<accession>A0A3M0ECN2</accession>
<dbReference type="PANTHER" id="PTHR45947:SF3">
    <property type="entry name" value="SULFOQUINOVOSYL TRANSFERASE SQD2"/>
    <property type="match status" value="1"/>
</dbReference>
<organism evidence="4 5">
    <name type="scientific">Haloplanus aerogenes</name>
    <dbReference type="NCBI Taxonomy" id="660522"/>
    <lineage>
        <taxon>Archaea</taxon>
        <taxon>Methanobacteriati</taxon>
        <taxon>Methanobacteriota</taxon>
        <taxon>Stenosarchaea group</taxon>
        <taxon>Halobacteria</taxon>
        <taxon>Halobacteriales</taxon>
        <taxon>Haloferacaceae</taxon>
        <taxon>Haloplanus</taxon>
    </lineage>
</organism>
<evidence type="ECO:0000259" key="1">
    <source>
        <dbReference type="Pfam" id="PF00534"/>
    </source>
</evidence>
<dbReference type="InterPro" id="IPR028098">
    <property type="entry name" value="Glyco_trans_4-like_N"/>
</dbReference>
<keyword evidence="6" id="KW-1185">Reference proteome</keyword>
<dbReference type="Pfam" id="PF13439">
    <property type="entry name" value="Glyco_transf_4"/>
    <property type="match status" value="1"/>
</dbReference>
<dbReference type="GeneID" id="38471732"/>
<dbReference type="EMBL" id="REFS01000001">
    <property type="protein sequence ID" value="RMB25530.1"/>
    <property type="molecule type" value="Genomic_DNA"/>
</dbReference>
<feature type="domain" description="Glycosyltransferase subfamily 4-like N-terminal" evidence="2">
    <location>
        <begin position="18"/>
        <end position="182"/>
    </location>
</feature>
<dbReference type="SUPFAM" id="SSF53756">
    <property type="entry name" value="UDP-Glycosyltransferase/glycogen phosphorylase"/>
    <property type="match status" value="1"/>
</dbReference>
<evidence type="ECO:0000313" key="5">
    <source>
        <dbReference type="Proteomes" id="UP000277326"/>
    </source>
</evidence>
<dbReference type="EMBL" id="CP034145">
    <property type="protein sequence ID" value="AZH25792.1"/>
    <property type="molecule type" value="Genomic_DNA"/>
</dbReference>
<proteinExistence type="predicted"/>
<dbReference type="Gene3D" id="3.40.50.2000">
    <property type="entry name" value="Glycogen Phosphorylase B"/>
    <property type="match status" value="2"/>
</dbReference>
<dbReference type="Proteomes" id="UP000277326">
    <property type="component" value="Unassembled WGS sequence"/>
</dbReference>
<dbReference type="RefSeq" id="WP_121919326.1">
    <property type="nucleotide sequence ID" value="NZ_CP034145.1"/>
</dbReference>
<feature type="domain" description="Glycosyl transferase family 1" evidence="1">
    <location>
        <begin position="201"/>
        <end position="339"/>
    </location>
</feature>
<name>A0A3M0ECN2_9EURY</name>
<dbReference type="Proteomes" id="UP000282007">
    <property type="component" value="Chromosome"/>
</dbReference>
<gene>
    <name evidence="4" type="ORF">ATH50_0627</name>
    <name evidence="3" type="ORF">DU502_10560</name>
</gene>
<dbReference type="AlphaFoldDB" id="A0A3M0ECN2"/>
<reference evidence="3 6" key="2">
    <citation type="submission" date="2018-07" db="EMBL/GenBank/DDBJ databases">
        <title>Genome sequences of Haloplanus aerogenes JCM 16430T.</title>
        <authorList>
            <person name="Kim Y.B."/>
            <person name="Roh S.W."/>
        </authorList>
    </citation>
    <scope>NUCLEOTIDE SEQUENCE [LARGE SCALE GENOMIC DNA]</scope>
    <source>
        <strain evidence="3 6">JCM 16430</strain>
    </source>
</reference>
<evidence type="ECO:0000313" key="4">
    <source>
        <dbReference type="EMBL" id="RMB25530.1"/>
    </source>
</evidence>
<evidence type="ECO:0000313" key="3">
    <source>
        <dbReference type="EMBL" id="AZH25792.1"/>
    </source>
</evidence>
<reference evidence="4" key="3">
    <citation type="submission" date="2018-10" db="EMBL/GenBank/DDBJ databases">
        <authorList>
            <person name="Whitman W."/>
            <person name="Huntemann M."/>
            <person name="Clum A."/>
            <person name="Pillay M."/>
            <person name="Palaniappan K."/>
            <person name="Varghese N."/>
            <person name="Mikhailova N."/>
            <person name="Stamatis D."/>
            <person name="Reddy T."/>
            <person name="Daum C."/>
            <person name="Shapiro N."/>
            <person name="Ivanova N."/>
            <person name="Kyrpides N."/>
            <person name="Woyke T."/>
        </authorList>
    </citation>
    <scope>NUCLEOTIDE SEQUENCE</scope>
    <source>
        <strain evidence="4">CGMCC 1.10124</strain>
    </source>
</reference>
<protein>
    <submittedName>
        <fullName evidence="3 4">Glycosyltransferase</fullName>
    </submittedName>
</protein>
<dbReference type="Pfam" id="PF00534">
    <property type="entry name" value="Glycos_transf_1"/>
    <property type="match status" value="1"/>
</dbReference>
<dbReference type="InterPro" id="IPR001296">
    <property type="entry name" value="Glyco_trans_1"/>
</dbReference>
<dbReference type="GO" id="GO:0016757">
    <property type="term" value="F:glycosyltransferase activity"/>
    <property type="evidence" value="ECO:0007669"/>
    <property type="project" value="InterPro"/>
</dbReference>
<keyword evidence="4" id="KW-0808">Transferase</keyword>
<dbReference type="PANTHER" id="PTHR45947">
    <property type="entry name" value="SULFOQUINOVOSYL TRANSFERASE SQD2"/>
    <property type="match status" value="1"/>
</dbReference>
<evidence type="ECO:0000259" key="2">
    <source>
        <dbReference type="Pfam" id="PF13439"/>
    </source>
</evidence>
<sequence length="369" mass="40466">MTDGLEVAAFTDTYLPTVNGVTYTIAEWAERWNQSYGLMNVVYPDSDHRPRDHEYPISSAPFPFYPGYRAALPWIPSAVRDADIVHAHSVFSVGAAGWVLARTHDLPFVVSYHTPMAEYAEYVVPTDVGASLFASGLSTYERRVLEAADLVLAPSAETTRELETRLDGEVPVRTLSNGINLREFQPADGTAFRDRYGLDGTLVGYTGRHGFEKRIEDLVRAADRLDRDVTVVLGGDGPATDDLRRLARRRDVDVRFVGFLDREELPAFYTALDVFGFPSPVETEGLVGLEAIACGTPVVGADAGALRSTIDDGTTGYLFEPGNPDAMADRLADALDDRSDLEAGCLAHRETLSIDATLERLADIYRGLR</sequence>
<reference evidence="4 5" key="1">
    <citation type="journal article" date="2015" name="Stand. Genomic Sci.">
        <title>Genomic Encyclopedia of Bacterial and Archaeal Type Strains, Phase III: the genomes of soil and plant-associated and newly described type strains.</title>
        <authorList>
            <person name="Whitman W.B."/>
            <person name="Woyke T."/>
            <person name="Klenk H.P."/>
            <person name="Zhou Y."/>
            <person name="Lilburn T.G."/>
            <person name="Beck B.J."/>
            <person name="De Vos P."/>
            <person name="Vandamme P."/>
            <person name="Eisen J.A."/>
            <person name="Garrity G."/>
            <person name="Hugenholtz P."/>
            <person name="Kyrpides N.C."/>
        </authorList>
    </citation>
    <scope>NUCLEOTIDE SEQUENCE [LARGE SCALE GENOMIC DNA]</scope>
    <source>
        <strain evidence="4 5">CGMCC 1.10124</strain>
    </source>
</reference>
<dbReference type="InterPro" id="IPR050194">
    <property type="entry name" value="Glycosyltransferase_grp1"/>
</dbReference>
<dbReference type="OrthoDB" id="238665at2157"/>
<dbReference type="KEGG" id="haer:DU502_10560"/>